<dbReference type="CDD" id="cd01948">
    <property type="entry name" value="EAL"/>
    <property type="match status" value="1"/>
</dbReference>
<dbReference type="SMART" id="SM00267">
    <property type="entry name" value="GGDEF"/>
    <property type="match status" value="1"/>
</dbReference>
<keyword evidence="1" id="KW-0472">Membrane</keyword>
<feature type="transmembrane region" description="Helical" evidence="1">
    <location>
        <begin position="285"/>
        <end position="308"/>
    </location>
</feature>
<dbReference type="Pfam" id="PF00563">
    <property type="entry name" value="EAL"/>
    <property type="match status" value="1"/>
</dbReference>
<keyword evidence="1" id="KW-0812">Transmembrane</keyword>
<dbReference type="InterPro" id="IPR000160">
    <property type="entry name" value="GGDEF_dom"/>
</dbReference>
<dbReference type="EMBL" id="PPCN01000001">
    <property type="protein sequence ID" value="POF33717.1"/>
    <property type="molecule type" value="Genomic_DNA"/>
</dbReference>
<comment type="caution">
    <text evidence="4">The sequence shown here is derived from an EMBL/GenBank/DDBJ whole genome shotgun (WGS) entry which is preliminary data.</text>
</comment>
<sequence length="753" mass="84229">MSEKADILNLAEGMDKRALTGQKHPKPAILGIPSGFIIFLMFCAVIFSFGAVLFKVLVAERQAAAREIKSVSRVFENHKHALLKEMERYAASNAAYENTETHPSIDWIGSRFGVDMALDFKHDYTAVLDKDRNVIFATDLHGHTNADIYTRQIDEQLEATLTVIRKKYRQGLVRSAGQVRFAGELSDISGVDIVEIDGRPNIAAAFAIVPDPGGIDMTYGPPNILLTIFKIDTVHLGNLLASLSLDNLKFVTEVPDEMISVPLANNAGEVLGYLAWYPMSRASSIILSSIPILLISLGIILTIALVTMRQNAHARRSLARREKEARHTANHDSMTGFASRGYFHTLAANWLMVRAALRNRASVIYLDLDNLKQVNDIHGHAAGDQLIVEQARRIRQVLGSNGLIGRIGGDEFVILTDRWGAGKPQQSEIEELFRILSLPVSFEDKQIETSCSAGIARFPEHGRKLPELIRAADIALHRCKQEQKNSFRYYDERMDDQLREQRELRIDLVSAIRENELELFYQPIVTARTEVAVFYEALIRWRHPRRGLVSPGVFLPVARNARMMPEIGTWVLERALGEARGWETAGVSINVCTSQIRMPGFAEQVGDLLARNEFPADRLILEITEDLLMEEGAETLRTIRKLRDLGVRLAIDDFGTGYSSLSYLHKFRFDKMKIDRSFVSRIGQEDEADTLVRSMLGLAKAMGMQTVGEGVETTAQKEFLVDAGCEYLQGYLFGKPAPLSELDLSQFRQSATA</sequence>
<feature type="transmembrane region" description="Helical" evidence="1">
    <location>
        <begin position="36"/>
        <end position="58"/>
    </location>
</feature>
<evidence type="ECO:0000259" key="3">
    <source>
        <dbReference type="PROSITE" id="PS50887"/>
    </source>
</evidence>
<dbReference type="InterPro" id="IPR043128">
    <property type="entry name" value="Rev_trsase/Diguanyl_cyclase"/>
</dbReference>
<dbReference type="CDD" id="cd01949">
    <property type="entry name" value="GGDEF"/>
    <property type="match status" value="1"/>
</dbReference>
<feature type="domain" description="EAL" evidence="2">
    <location>
        <begin position="501"/>
        <end position="750"/>
    </location>
</feature>
<dbReference type="PROSITE" id="PS50883">
    <property type="entry name" value="EAL"/>
    <property type="match status" value="1"/>
</dbReference>
<dbReference type="NCBIfam" id="TIGR00254">
    <property type="entry name" value="GGDEF"/>
    <property type="match status" value="1"/>
</dbReference>
<evidence type="ECO:0000313" key="4">
    <source>
        <dbReference type="EMBL" id="POF33717.1"/>
    </source>
</evidence>
<dbReference type="PANTHER" id="PTHR44757:SF2">
    <property type="entry name" value="BIOFILM ARCHITECTURE MAINTENANCE PROTEIN MBAA"/>
    <property type="match status" value="1"/>
</dbReference>
<protein>
    <submittedName>
        <fullName evidence="4">Diguanylate cyclase (GGDEF)-like protein</fullName>
    </submittedName>
</protein>
<dbReference type="InterPro" id="IPR029787">
    <property type="entry name" value="Nucleotide_cyclase"/>
</dbReference>
<dbReference type="Proteomes" id="UP000236959">
    <property type="component" value="Unassembled WGS sequence"/>
</dbReference>
<organism evidence="4 5">
    <name type="scientific">Roseibium marinum</name>
    <dbReference type="NCBI Taxonomy" id="281252"/>
    <lineage>
        <taxon>Bacteria</taxon>
        <taxon>Pseudomonadati</taxon>
        <taxon>Pseudomonadota</taxon>
        <taxon>Alphaproteobacteria</taxon>
        <taxon>Hyphomicrobiales</taxon>
        <taxon>Stappiaceae</taxon>
        <taxon>Roseibium</taxon>
    </lineage>
</organism>
<dbReference type="InterPro" id="IPR035919">
    <property type="entry name" value="EAL_sf"/>
</dbReference>
<accession>A0A2S3V168</accession>
<evidence type="ECO:0000256" key="1">
    <source>
        <dbReference type="SAM" id="Phobius"/>
    </source>
</evidence>
<dbReference type="Gene3D" id="3.20.20.450">
    <property type="entry name" value="EAL domain"/>
    <property type="match status" value="1"/>
</dbReference>
<reference evidence="4 5" key="1">
    <citation type="submission" date="2018-01" db="EMBL/GenBank/DDBJ databases">
        <title>Genomic Encyclopedia of Archaeal and Bacterial Type Strains, Phase II (KMG-II): from individual species to whole genera.</title>
        <authorList>
            <person name="Goeker M."/>
        </authorList>
    </citation>
    <scope>NUCLEOTIDE SEQUENCE [LARGE SCALE GENOMIC DNA]</scope>
    <source>
        <strain evidence="4 5">DSM 17023</strain>
    </source>
</reference>
<dbReference type="Pfam" id="PF05228">
    <property type="entry name" value="CHASE4"/>
    <property type="match status" value="1"/>
</dbReference>
<name>A0A2S3V168_9HYPH</name>
<dbReference type="InterPro" id="IPR052155">
    <property type="entry name" value="Biofilm_reg_signaling"/>
</dbReference>
<dbReference type="AlphaFoldDB" id="A0A2S3V168"/>
<dbReference type="Gene3D" id="3.30.70.270">
    <property type="match status" value="1"/>
</dbReference>
<keyword evidence="5" id="KW-1185">Reference proteome</keyword>
<dbReference type="PANTHER" id="PTHR44757">
    <property type="entry name" value="DIGUANYLATE CYCLASE DGCP"/>
    <property type="match status" value="1"/>
</dbReference>
<dbReference type="PROSITE" id="PS50887">
    <property type="entry name" value="GGDEF"/>
    <property type="match status" value="1"/>
</dbReference>
<evidence type="ECO:0000313" key="5">
    <source>
        <dbReference type="Proteomes" id="UP000236959"/>
    </source>
</evidence>
<dbReference type="SMART" id="SM00052">
    <property type="entry name" value="EAL"/>
    <property type="match status" value="1"/>
</dbReference>
<dbReference type="SUPFAM" id="SSF141868">
    <property type="entry name" value="EAL domain-like"/>
    <property type="match status" value="1"/>
</dbReference>
<keyword evidence="1" id="KW-1133">Transmembrane helix</keyword>
<dbReference type="InterPro" id="IPR007892">
    <property type="entry name" value="CHASE4"/>
</dbReference>
<proteinExistence type="predicted"/>
<dbReference type="Pfam" id="PF00990">
    <property type="entry name" value="GGDEF"/>
    <property type="match status" value="1"/>
</dbReference>
<feature type="domain" description="GGDEF" evidence="3">
    <location>
        <begin position="359"/>
        <end position="492"/>
    </location>
</feature>
<dbReference type="SUPFAM" id="SSF55073">
    <property type="entry name" value="Nucleotide cyclase"/>
    <property type="match status" value="1"/>
</dbReference>
<dbReference type="InterPro" id="IPR001633">
    <property type="entry name" value="EAL_dom"/>
</dbReference>
<gene>
    <name evidence="4" type="ORF">CLV41_101166</name>
</gene>
<evidence type="ECO:0000259" key="2">
    <source>
        <dbReference type="PROSITE" id="PS50883"/>
    </source>
</evidence>